<dbReference type="EMBL" id="CP012752">
    <property type="protein sequence ID" value="ALG11372.1"/>
    <property type="molecule type" value="Genomic_DNA"/>
</dbReference>
<accession>A0A0N9I016</accession>
<gene>
    <name evidence="1" type="ORF">AOZ06_34910</name>
</gene>
<name>A0A0N9I016_9PSEU</name>
<dbReference type="Gene3D" id="2.60.120.380">
    <property type="match status" value="1"/>
</dbReference>
<organism evidence="1 2">
    <name type="scientific">Kibdelosporangium phytohabitans</name>
    <dbReference type="NCBI Taxonomy" id="860235"/>
    <lineage>
        <taxon>Bacteria</taxon>
        <taxon>Bacillati</taxon>
        <taxon>Actinomycetota</taxon>
        <taxon>Actinomycetes</taxon>
        <taxon>Pseudonocardiales</taxon>
        <taxon>Pseudonocardiaceae</taxon>
        <taxon>Kibdelosporangium</taxon>
    </lineage>
</organism>
<evidence type="ECO:0000313" key="2">
    <source>
        <dbReference type="Proteomes" id="UP000063699"/>
    </source>
</evidence>
<protein>
    <submittedName>
        <fullName evidence="1">Uncharacterized protein</fullName>
    </submittedName>
</protein>
<keyword evidence="2" id="KW-1185">Reference proteome</keyword>
<evidence type="ECO:0000313" key="1">
    <source>
        <dbReference type="EMBL" id="ALG11372.1"/>
    </source>
</evidence>
<dbReference type="STRING" id="860235.AOZ06_34910"/>
<dbReference type="KEGG" id="kphy:AOZ06_34910"/>
<sequence>MIDDGPHGSTGDGKGDFDFCKVSGLTGITVDVDTPASELDPVVSIYDATGKQLATNDNEGINSPDSRLTAALPTTGEHYVLVSGFGPDGKTFPFAAFLPKWGLSASDESALIDRIVAVVRENVEKDLAADGTNRRFGIRILNSRDHADPFGQPNLTRLVVGGTRDQSQLPTIGIAHELGHLAGSWHQDQFNAVPSLMDQGGNPKQVFGVGPDGVGGTADDVDVDFAEDVFNPNEHFSGHEDARNRTAWAFIRGWPGATKCGGCGRVIRGWASSAGHETRRRARSASWSR</sequence>
<reference evidence="1 2" key="1">
    <citation type="submission" date="2015-07" db="EMBL/GenBank/DDBJ databases">
        <title>Genome sequencing of Kibdelosporangium phytohabitans.</title>
        <authorList>
            <person name="Qin S."/>
            <person name="Xing K."/>
        </authorList>
    </citation>
    <scope>NUCLEOTIDE SEQUENCE [LARGE SCALE GENOMIC DNA]</scope>
    <source>
        <strain evidence="1 2">KLBMP1111</strain>
    </source>
</reference>
<dbReference type="AlphaFoldDB" id="A0A0N9I016"/>
<dbReference type="RefSeq" id="WP_054293273.1">
    <property type="nucleotide sequence ID" value="NZ_CP012752.1"/>
</dbReference>
<proteinExistence type="predicted"/>
<dbReference type="OrthoDB" id="227529at2"/>
<dbReference type="Proteomes" id="UP000063699">
    <property type="component" value="Chromosome"/>
</dbReference>